<dbReference type="Proteomes" id="UP000187209">
    <property type="component" value="Unassembled WGS sequence"/>
</dbReference>
<dbReference type="GO" id="GO:0005783">
    <property type="term" value="C:endoplasmic reticulum"/>
    <property type="evidence" value="ECO:0007669"/>
    <property type="project" value="TreeGrafter"/>
</dbReference>
<organism evidence="13 14">
    <name type="scientific">Stentor coeruleus</name>
    <dbReference type="NCBI Taxonomy" id="5963"/>
    <lineage>
        <taxon>Eukaryota</taxon>
        <taxon>Sar</taxon>
        <taxon>Alveolata</taxon>
        <taxon>Ciliophora</taxon>
        <taxon>Postciliodesmatophora</taxon>
        <taxon>Heterotrichea</taxon>
        <taxon>Heterotrichida</taxon>
        <taxon>Stentoridae</taxon>
        <taxon>Stentor</taxon>
    </lineage>
</organism>
<feature type="transmembrane region" description="Helical" evidence="10">
    <location>
        <begin position="207"/>
        <end position="226"/>
    </location>
</feature>
<evidence type="ECO:0000313" key="13">
    <source>
        <dbReference type="EMBL" id="OMJ84769.1"/>
    </source>
</evidence>
<dbReference type="GO" id="GO:0006612">
    <property type="term" value="P:protein targeting to membrane"/>
    <property type="evidence" value="ECO:0007669"/>
    <property type="project" value="TreeGrafter"/>
</dbReference>
<evidence type="ECO:0000256" key="2">
    <source>
        <dbReference type="ARBA" id="ARBA00008574"/>
    </source>
</evidence>
<evidence type="ECO:0000256" key="9">
    <source>
        <dbReference type="ARBA" id="ARBA00023315"/>
    </source>
</evidence>
<evidence type="ECO:0000256" key="1">
    <source>
        <dbReference type="ARBA" id="ARBA00004127"/>
    </source>
</evidence>
<feature type="domain" description="Palmitoyltransferase DHHC" evidence="12">
    <location>
        <begin position="159"/>
        <end position="282"/>
    </location>
</feature>
<evidence type="ECO:0000256" key="5">
    <source>
        <dbReference type="ARBA" id="ARBA00022989"/>
    </source>
</evidence>
<comment type="subcellular location">
    <subcellularLocation>
        <location evidence="1">Endomembrane system</location>
        <topology evidence="1">Multi-pass membrane protein</topology>
    </subcellularLocation>
</comment>
<evidence type="ECO:0000256" key="7">
    <source>
        <dbReference type="ARBA" id="ARBA00023139"/>
    </source>
</evidence>
<dbReference type="PROSITE" id="PS50216">
    <property type="entry name" value="DHHC"/>
    <property type="match status" value="1"/>
</dbReference>
<feature type="transmembrane region" description="Helical" evidence="10">
    <location>
        <begin position="12"/>
        <end position="30"/>
    </location>
</feature>
<keyword evidence="3 10" id="KW-0808">Transferase</keyword>
<keyword evidence="4 10" id="KW-0812">Transmembrane</keyword>
<protein>
    <recommendedName>
        <fullName evidence="10">Palmitoyltransferase</fullName>
        <ecNumber evidence="10">2.3.1.225</ecNumber>
    </recommendedName>
</protein>
<keyword evidence="9 10" id="KW-0012">Acyltransferase</keyword>
<feature type="region of interest" description="Disordered" evidence="11">
    <location>
        <begin position="132"/>
        <end position="151"/>
    </location>
</feature>
<evidence type="ECO:0000256" key="10">
    <source>
        <dbReference type="RuleBase" id="RU079119"/>
    </source>
</evidence>
<comment type="caution">
    <text evidence="13">The sequence shown here is derived from an EMBL/GenBank/DDBJ whole genome shotgun (WGS) entry which is preliminary data.</text>
</comment>
<dbReference type="GO" id="GO:0019706">
    <property type="term" value="F:protein-cysteine S-palmitoyltransferase activity"/>
    <property type="evidence" value="ECO:0007669"/>
    <property type="project" value="UniProtKB-EC"/>
</dbReference>
<evidence type="ECO:0000313" key="14">
    <source>
        <dbReference type="Proteomes" id="UP000187209"/>
    </source>
</evidence>
<comment type="catalytic activity">
    <reaction evidence="10">
        <text>L-cysteinyl-[protein] + hexadecanoyl-CoA = S-hexadecanoyl-L-cysteinyl-[protein] + CoA</text>
        <dbReference type="Rhea" id="RHEA:36683"/>
        <dbReference type="Rhea" id="RHEA-COMP:10131"/>
        <dbReference type="Rhea" id="RHEA-COMP:11032"/>
        <dbReference type="ChEBI" id="CHEBI:29950"/>
        <dbReference type="ChEBI" id="CHEBI:57287"/>
        <dbReference type="ChEBI" id="CHEBI:57379"/>
        <dbReference type="ChEBI" id="CHEBI:74151"/>
        <dbReference type="EC" id="2.3.1.225"/>
    </reaction>
</comment>
<keyword evidence="6 10" id="KW-0472">Membrane</keyword>
<dbReference type="EC" id="2.3.1.225" evidence="10"/>
<evidence type="ECO:0000256" key="3">
    <source>
        <dbReference type="ARBA" id="ARBA00022679"/>
    </source>
</evidence>
<keyword evidence="7" id="KW-0564">Palmitate</keyword>
<gene>
    <name evidence="13" type="ORF">SteCoe_14022</name>
</gene>
<dbReference type="EMBL" id="MPUH01000258">
    <property type="protein sequence ID" value="OMJ84769.1"/>
    <property type="molecule type" value="Genomic_DNA"/>
</dbReference>
<evidence type="ECO:0000256" key="6">
    <source>
        <dbReference type="ARBA" id="ARBA00023136"/>
    </source>
</evidence>
<sequence length="331" mass="38784">MLKCNPYSGSLIPVLIVLLHIIILSIEIYLCDTLQRISIQSLLYLILFFLVITSYLIASFKNPGIIRSLKLIRNPPVNSTEPQSIDFSNNPPFTEVTRQKKILEKLPEQPKEIEDDRSGPISISALGQNPAIDSDEEQEPQDRVSVEASPQQEESIIHIETRFCTRCTIEQPLRAKHCRYCDVCIAVYDHHCPWMNNCVGERNRFNFWWYLLFECVILNWSLYFIGECFEKDRKIVDWILENWLQLSALVVIGFFDLMVTFLLFFHSYLIMGNKTTWEQLSWDKVSYLKEWPKKLGSPFSFGMLRNIHYFCCRPLPKDYTMWSYPSKLPSA</sequence>
<dbReference type="InterPro" id="IPR001594">
    <property type="entry name" value="Palmitoyltrfase_DHHC"/>
</dbReference>
<dbReference type="GO" id="GO:0005794">
    <property type="term" value="C:Golgi apparatus"/>
    <property type="evidence" value="ECO:0007669"/>
    <property type="project" value="TreeGrafter"/>
</dbReference>
<dbReference type="Pfam" id="PF01529">
    <property type="entry name" value="DHHC"/>
    <property type="match status" value="1"/>
</dbReference>
<keyword evidence="14" id="KW-1185">Reference proteome</keyword>
<name>A0A1R2C701_9CILI</name>
<dbReference type="AlphaFoldDB" id="A0A1R2C701"/>
<dbReference type="PANTHER" id="PTHR22883">
    <property type="entry name" value="ZINC FINGER DHHC DOMAIN CONTAINING PROTEIN"/>
    <property type="match status" value="1"/>
</dbReference>
<feature type="transmembrane region" description="Helical" evidence="10">
    <location>
        <begin position="42"/>
        <end position="60"/>
    </location>
</feature>
<evidence type="ECO:0000259" key="12">
    <source>
        <dbReference type="Pfam" id="PF01529"/>
    </source>
</evidence>
<dbReference type="InterPro" id="IPR039859">
    <property type="entry name" value="PFA4/ZDH16/20/ERF2-like"/>
</dbReference>
<reference evidence="13 14" key="1">
    <citation type="submission" date="2016-11" db="EMBL/GenBank/DDBJ databases">
        <title>The macronuclear genome of Stentor coeruleus: a giant cell with tiny introns.</title>
        <authorList>
            <person name="Slabodnick M."/>
            <person name="Ruby J.G."/>
            <person name="Reiff S.B."/>
            <person name="Swart E.C."/>
            <person name="Gosai S."/>
            <person name="Prabakaran S."/>
            <person name="Witkowska E."/>
            <person name="Larue G.E."/>
            <person name="Fisher S."/>
            <person name="Freeman R.M."/>
            <person name="Gunawardena J."/>
            <person name="Chu W."/>
            <person name="Stover N.A."/>
            <person name="Gregory B.D."/>
            <person name="Nowacki M."/>
            <person name="Derisi J."/>
            <person name="Roy S.W."/>
            <person name="Marshall W.F."/>
            <person name="Sood P."/>
        </authorList>
    </citation>
    <scope>NUCLEOTIDE SEQUENCE [LARGE SCALE GENOMIC DNA]</scope>
    <source>
        <strain evidence="13">WM001</strain>
    </source>
</reference>
<keyword evidence="8" id="KW-0449">Lipoprotein</keyword>
<evidence type="ECO:0000256" key="4">
    <source>
        <dbReference type="ARBA" id="ARBA00022692"/>
    </source>
</evidence>
<evidence type="ECO:0000256" key="11">
    <source>
        <dbReference type="SAM" id="MobiDB-lite"/>
    </source>
</evidence>
<evidence type="ECO:0000256" key="8">
    <source>
        <dbReference type="ARBA" id="ARBA00023288"/>
    </source>
</evidence>
<feature type="transmembrane region" description="Helical" evidence="10">
    <location>
        <begin position="246"/>
        <end position="265"/>
    </location>
</feature>
<comment type="domain">
    <text evidence="10">The DHHC domain is required for palmitoyltransferase activity.</text>
</comment>
<accession>A0A1R2C701</accession>
<proteinExistence type="inferred from homology"/>
<dbReference type="OrthoDB" id="331948at2759"/>
<dbReference type="PANTHER" id="PTHR22883:SF301">
    <property type="entry name" value="PALMITOYLTRANSFERASE ZDHHC12"/>
    <property type="match status" value="1"/>
</dbReference>
<keyword evidence="5 10" id="KW-1133">Transmembrane helix</keyword>
<comment type="similarity">
    <text evidence="2 10">Belongs to the DHHC palmitoyltransferase family.</text>
</comment>